<dbReference type="CDD" id="cd00326">
    <property type="entry name" value="alpha_CA"/>
    <property type="match status" value="1"/>
</dbReference>
<sequence>MHFSAASSSSTCRYKHCLLDVCNYLQKCKIENLKPPKLNNISIPFSEEVKYLGVILAKKMTWNSHIDGVLKKAKSALGICGRLAGNRCCMKPKITFWLYTAIVRPIVSYASVVWSSKTTQVNTQNKLSSLKRSACLLITGAMSTTPGAALDTLLNLPPLHLHVKKEAKACMYRLTSQGVVNWLSRELRHLHTLVLGIPVLGMPTDSITPKLNFLRHILWKFQIVLTGLKTGSPGNRAPELAQGEDFGYDGEIGPTYWGDRYSECRGKHQSPININILRVKKVALPDIAFIGFDDPIDDVHVTNNGHTVLIEVENEPHPRVSGGPLDGSYVFSQMHFHWGDNDTFGSEDKINHRSFPMELHMVFYKEDYKSIQQAVKHSDGLTVLAFFYELDRHKHPAYDDMTSALENVTEPHSSVVMSNPFSFLNILPLDLTRYFTYRGSLTTPPCSEVVIWLDFEQPIRLAHDQIEAFRELRSANGKITHNFRPIQPIGDRVVFYNVDNKYFAYNEIDDPDEESSGHTRKQRNNGSNTLRLSIFIYISSLSALVMNIDFWV</sequence>
<dbReference type="InterPro" id="IPR001148">
    <property type="entry name" value="CA_dom"/>
</dbReference>
<dbReference type="AlphaFoldDB" id="A0A8S4RQP1"/>
<keyword evidence="4" id="KW-0862">Zinc</keyword>
<evidence type="ECO:0000313" key="7">
    <source>
        <dbReference type="EMBL" id="CAH2239772.1"/>
    </source>
</evidence>
<dbReference type="OrthoDB" id="429145at2759"/>
<evidence type="ECO:0000256" key="1">
    <source>
        <dbReference type="ARBA" id="ARBA00010718"/>
    </source>
</evidence>
<comment type="similarity">
    <text evidence="1">Belongs to the alpha-carbonic anhydrase family.</text>
</comment>
<accession>A0A8S4RQP1</accession>
<dbReference type="Proteomes" id="UP000838756">
    <property type="component" value="Unassembled WGS sequence"/>
</dbReference>
<dbReference type="GO" id="GO:0004089">
    <property type="term" value="F:carbonate dehydratase activity"/>
    <property type="evidence" value="ECO:0007669"/>
    <property type="project" value="UniProtKB-EC"/>
</dbReference>
<organism evidence="7 8">
    <name type="scientific">Pararge aegeria aegeria</name>
    <dbReference type="NCBI Taxonomy" id="348720"/>
    <lineage>
        <taxon>Eukaryota</taxon>
        <taxon>Metazoa</taxon>
        <taxon>Ecdysozoa</taxon>
        <taxon>Arthropoda</taxon>
        <taxon>Hexapoda</taxon>
        <taxon>Insecta</taxon>
        <taxon>Pterygota</taxon>
        <taxon>Neoptera</taxon>
        <taxon>Endopterygota</taxon>
        <taxon>Lepidoptera</taxon>
        <taxon>Glossata</taxon>
        <taxon>Ditrysia</taxon>
        <taxon>Papilionoidea</taxon>
        <taxon>Nymphalidae</taxon>
        <taxon>Satyrinae</taxon>
        <taxon>Satyrini</taxon>
        <taxon>Parargina</taxon>
        <taxon>Pararge</taxon>
    </lineage>
</organism>
<dbReference type="Pfam" id="PF00194">
    <property type="entry name" value="Carb_anhydrase"/>
    <property type="match status" value="1"/>
</dbReference>
<protein>
    <recommendedName>
        <fullName evidence="2">carbonic anhydrase</fullName>
        <ecNumber evidence="2">4.2.1.1</ecNumber>
    </recommendedName>
</protein>
<dbReference type="InterPro" id="IPR036398">
    <property type="entry name" value="CA_dom_sf"/>
</dbReference>
<dbReference type="GO" id="GO:0008270">
    <property type="term" value="F:zinc ion binding"/>
    <property type="evidence" value="ECO:0007669"/>
    <property type="project" value="InterPro"/>
</dbReference>
<dbReference type="EC" id="4.2.1.1" evidence="2"/>
<keyword evidence="8" id="KW-1185">Reference proteome</keyword>
<dbReference type="Gene3D" id="3.10.200.10">
    <property type="entry name" value="Alpha carbonic anhydrase"/>
    <property type="match status" value="1"/>
</dbReference>
<dbReference type="PROSITE" id="PS51144">
    <property type="entry name" value="ALPHA_CA_2"/>
    <property type="match status" value="1"/>
</dbReference>
<comment type="caution">
    <text evidence="7">The sequence shown here is derived from an EMBL/GenBank/DDBJ whole genome shotgun (WGS) entry which is preliminary data.</text>
</comment>
<dbReference type="PANTHER" id="PTHR18952:SF124">
    <property type="entry name" value="CARBONIC ANHYDRASE 7"/>
    <property type="match status" value="1"/>
</dbReference>
<keyword evidence="5" id="KW-0325">Glycoprotein</keyword>
<dbReference type="PANTHER" id="PTHR18952">
    <property type="entry name" value="CARBONIC ANHYDRASE"/>
    <property type="match status" value="1"/>
</dbReference>
<evidence type="ECO:0000256" key="2">
    <source>
        <dbReference type="ARBA" id="ARBA00012925"/>
    </source>
</evidence>
<dbReference type="FunFam" id="3.10.200.10:FF:000003">
    <property type="entry name" value="Carbonic anhydrase 12"/>
    <property type="match status" value="1"/>
</dbReference>
<dbReference type="EMBL" id="CAKXAJ010025459">
    <property type="protein sequence ID" value="CAH2239772.1"/>
    <property type="molecule type" value="Genomic_DNA"/>
</dbReference>
<dbReference type="GO" id="GO:0005737">
    <property type="term" value="C:cytoplasm"/>
    <property type="evidence" value="ECO:0007669"/>
    <property type="project" value="TreeGrafter"/>
</dbReference>
<proteinExistence type="inferred from homology"/>
<name>A0A8S4RQP1_9NEOP</name>
<dbReference type="SMART" id="SM01057">
    <property type="entry name" value="Carb_anhydrase"/>
    <property type="match status" value="1"/>
</dbReference>
<evidence type="ECO:0000313" key="8">
    <source>
        <dbReference type="Proteomes" id="UP000838756"/>
    </source>
</evidence>
<gene>
    <name evidence="7" type="primary">jg4612</name>
    <name evidence="7" type="ORF">PAEG_LOCUS16427</name>
</gene>
<evidence type="ECO:0000256" key="4">
    <source>
        <dbReference type="ARBA" id="ARBA00022833"/>
    </source>
</evidence>
<keyword evidence="3" id="KW-0479">Metal-binding</keyword>
<reference evidence="7" key="1">
    <citation type="submission" date="2022-03" db="EMBL/GenBank/DDBJ databases">
        <authorList>
            <person name="Lindestad O."/>
        </authorList>
    </citation>
    <scope>NUCLEOTIDE SEQUENCE</scope>
</reference>
<evidence type="ECO:0000256" key="5">
    <source>
        <dbReference type="ARBA" id="ARBA00023180"/>
    </source>
</evidence>
<evidence type="ECO:0000256" key="3">
    <source>
        <dbReference type="ARBA" id="ARBA00022723"/>
    </source>
</evidence>
<dbReference type="InterPro" id="IPR023561">
    <property type="entry name" value="Carbonic_anhydrase_a-class"/>
</dbReference>
<dbReference type="SUPFAM" id="SSF51069">
    <property type="entry name" value="Carbonic anhydrase"/>
    <property type="match status" value="1"/>
</dbReference>
<feature type="domain" description="Alpha-carbonic anhydrase" evidence="6">
    <location>
        <begin position="244"/>
        <end position="498"/>
    </location>
</feature>
<evidence type="ECO:0000259" key="6">
    <source>
        <dbReference type="PROSITE" id="PS51144"/>
    </source>
</evidence>